<dbReference type="OrthoDB" id="2677612at2"/>
<proteinExistence type="predicted"/>
<dbReference type="Proteomes" id="UP000426246">
    <property type="component" value="Chromosome"/>
</dbReference>
<keyword evidence="2" id="KW-1185">Reference proteome</keyword>
<dbReference type="AlphaFoldDB" id="A0A6B8RKD9"/>
<evidence type="ECO:0000313" key="2">
    <source>
        <dbReference type="Proteomes" id="UP000426246"/>
    </source>
</evidence>
<protein>
    <submittedName>
        <fullName evidence="1">Uncharacterized protein</fullName>
    </submittedName>
</protein>
<accession>A0A6B8RKD9</accession>
<name>A0A6B8RKD9_9BACL</name>
<evidence type="ECO:0000313" key="1">
    <source>
        <dbReference type="EMBL" id="QGQ96214.1"/>
    </source>
</evidence>
<reference evidence="2" key="1">
    <citation type="submission" date="2018-11" db="EMBL/GenBank/DDBJ databases">
        <title>Complete genome sequence of Paenibacillus sp. ML311-T8.</title>
        <authorList>
            <person name="Nam Y.-D."/>
            <person name="Kang J."/>
            <person name="Chung W.-H."/>
            <person name="Park Y.S."/>
        </authorList>
    </citation>
    <scope>NUCLEOTIDE SEQUENCE [LARGE SCALE GENOMIC DNA]</scope>
    <source>
        <strain evidence="2">ML311-T8</strain>
    </source>
</reference>
<sequence>MSFISILANLNLCCVMSDGRVSNEMTGEILQEDYPQFKSYNDGSVFVACTGNIECGELFLNSVSGLSNDFDDWIRHFELFIVDLKLQTHYQEDPSSFRIQMAFGGINSNNEIELYTLSSFDAEIIKSIPLKNKIARTFLGSTVDSSLINELFVTESKRIPLKSHHDYISTQIKLNEYVANKDNQVNKNTFSMVIKR</sequence>
<dbReference type="EMBL" id="CP034235">
    <property type="protein sequence ID" value="QGQ96214.1"/>
    <property type="molecule type" value="Genomic_DNA"/>
</dbReference>
<organism evidence="1 2">
    <name type="scientific">Paenibacillus psychroresistens</name>
    <dbReference type="NCBI Taxonomy" id="1778678"/>
    <lineage>
        <taxon>Bacteria</taxon>
        <taxon>Bacillati</taxon>
        <taxon>Bacillota</taxon>
        <taxon>Bacilli</taxon>
        <taxon>Bacillales</taxon>
        <taxon>Paenibacillaceae</taxon>
        <taxon>Paenibacillus</taxon>
    </lineage>
</organism>
<gene>
    <name evidence="1" type="ORF">EHS13_15675</name>
</gene>
<dbReference type="RefSeq" id="WP_155701250.1">
    <property type="nucleotide sequence ID" value="NZ_CP034235.1"/>
</dbReference>
<dbReference type="KEGG" id="ppsc:EHS13_15675"/>